<reference evidence="2 3" key="1">
    <citation type="submission" date="2020-07" db="EMBL/GenBank/DDBJ databases">
        <title>Halosimplex litoreum sp. nov. and Halosimplex rubrum sp. nov., isolated from different salt environments.</title>
        <authorList>
            <person name="Cui H."/>
        </authorList>
    </citation>
    <scope>NUCLEOTIDE SEQUENCE [LARGE SCALE GENOMIC DNA]</scope>
    <source>
        <strain evidence="2 3">R2</strain>
    </source>
</reference>
<keyword evidence="3" id="KW-1185">Reference proteome</keyword>
<dbReference type="RefSeq" id="WP_179920589.1">
    <property type="nucleotide sequence ID" value="NZ_CP058909.1"/>
</dbReference>
<feature type="compositionally biased region" description="Polar residues" evidence="1">
    <location>
        <begin position="1"/>
        <end position="28"/>
    </location>
</feature>
<name>A0A7D5T3J1_9EURY</name>
<gene>
    <name evidence="2" type="ORF">HZS54_03565</name>
</gene>
<dbReference type="GeneID" id="56081636"/>
<feature type="compositionally biased region" description="Low complexity" evidence="1">
    <location>
        <begin position="44"/>
        <end position="53"/>
    </location>
</feature>
<protein>
    <submittedName>
        <fullName evidence="2">Uncharacterized protein</fullName>
    </submittedName>
</protein>
<evidence type="ECO:0000256" key="1">
    <source>
        <dbReference type="SAM" id="MobiDB-lite"/>
    </source>
</evidence>
<evidence type="ECO:0000313" key="2">
    <source>
        <dbReference type="EMBL" id="QLH80768.1"/>
    </source>
</evidence>
<dbReference type="Proteomes" id="UP000509346">
    <property type="component" value="Chromosome"/>
</dbReference>
<dbReference type="AlphaFoldDB" id="A0A7D5T3J1"/>
<proteinExistence type="predicted"/>
<feature type="compositionally biased region" description="Polar residues" evidence="1">
    <location>
        <begin position="63"/>
        <end position="78"/>
    </location>
</feature>
<dbReference type="OrthoDB" id="275796at2157"/>
<feature type="compositionally biased region" description="Basic and acidic residues" evidence="1">
    <location>
        <begin position="79"/>
        <end position="94"/>
    </location>
</feature>
<organism evidence="2 3">
    <name type="scientific">Halosimplex pelagicum</name>
    <dbReference type="NCBI Taxonomy" id="869886"/>
    <lineage>
        <taxon>Archaea</taxon>
        <taxon>Methanobacteriati</taxon>
        <taxon>Methanobacteriota</taxon>
        <taxon>Stenosarchaea group</taxon>
        <taxon>Halobacteria</taxon>
        <taxon>Halobacteriales</taxon>
        <taxon>Haloarculaceae</taxon>
        <taxon>Halosimplex</taxon>
    </lineage>
</organism>
<dbReference type="KEGG" id="hpel:HZS54_03565"/>
<accession>A0A7D5T3J1</accession>
<sequence>MSGDTGQTDTRQISPETQSTPDARSGQSRSEREPQRCTGESVTAEAELSEASSSGGGLEYHPSNDTVTYVVSRNGTEGSETRSDPFAEWAERRSARVGRSRVETATNSRLGTGAVSSAVGGPPDSKAGDAPIVWVQTSDEEGDPTIDEVVRTAPGSVTVSLTLGERDFSRTVPVFARVVDPQLT</sequence>
<evidence type="ECO:0000313" key="3">
    <source>
        <dbReference type="Proteomes" id="UP000509346"/>
    </source>
</evidence>
<feature type="region of interest" description="Disordered" evidence="1">
    <location>
        <begin position="1"/>
        <end position="129"/>
    </location>
</feature>
<dbReference type="EMBL" id="CP058909">
    <property type="protein sequence ID" value="QLH80768.1"/>
    <property type="molecule type" value="Genomic_DNA"/>
</dbReference>